<evidence type="ECO:0000256" key="1">
    <source>
        <dbReference type="SAM" id="MobiDB-lite"/>
    </source>
</evidence>
<organism evidence="2 3">
    <name type="scientific">Solanum commersonii</name>
    <name type="common">Commerson's wild potato</name>
    <name type="synonym">Commerson's nightshade</name>
    <dbReference type="NCBI Taxonomy" id="4109"/>
    <lineage>
        <taxon>Eukaryota</taxon>
        <taxon>Viridiplantae</taxon>
        <taxon>Streptophyta</taxon>
        <taxon>Embryophyta</taxon>
        <taxon>Tracheophyta</taxon>
        <taxon>Spermatophyta</taxon>
        <taxon>Magnoliopsida</taxon>
        <taxon>eudicotyledons</taxon>
        <taxon>Gunneridae</taxon>
        <taxon>Pentapetalae</taxon>
        <taxon>asterids</taxon>
        <taxon>lamiids</taxon>
        <taxon>Solanales</taxon>
        <taxon>Solanaceae</taxon>
        <taxon>Solanoideae</taxon>
        <taxon>Solaneae</taxon>
        <taxon>Solanum</taxon>
    </lineage>
</organism>
<dbReference type="EMBL" id="JACXVP010000255">
    <property type="protein sequence ID" value="KAG5568084.1"/>
    <property type="molecule type" value="Genomic_DNA"/>
</dbReference>
<keyword evidence="3" id="KW-1185">Reference proteome</keyword>
<accession>A0A9J5VY33</accession>
<proteinExistence type="predicted"/>
<dbReference type="Proteomes" id="UP000824120">
    <property type="component" value="Unassembled WGS sequence"/>
</dbReference>
<comment type="caution">
    <text evidence="2">The sequence shown here is derived from an EMBL/GenBank/DDBJ whole genome shotgun (WGS) entry which is preliminary data.</text>
</comment>
<dbReference type="AlphaFoldDB" id="A0A9J5VY33"/>
<evidence type="ECO:0000313" key="3">
    <source>
        <dbReference type="Proteomes" id="UP000824120"/>
    </source>
</evidence>
<protein>
    <submittedName>
        <fullName evidence="2">Uncharacterized protein</fullName>
    </submittedName>
</protein>
<evidence type="ECO:0000313" key="2">
    <source>
        <dbReference type="EMBL" id="KAG5568084.1"/>
    </source>
</evidence>
<gene>
    <name evidence="2" type="ORF">H5410_064898</name>
</gene>
<name>A0A9J5VY33_SOLCO</name>
<sequence length="102" mass="11913">MPISTPKMKKKPPRNEASSSSSVEKIISGKSKAIFFFRVCKQHPKEEEYRIYKIHLQSPVRKFKKLMIGIYKAKSKRIVSLPTKLFEAIKTMLKAMEFIAYF</sequence>
<feature type="region of interest" description="Disordered" evidence="1">
    <location>
        <begin position="1"/>
        <end position="24"/>
    </location>
</feature>
<reference evidence="2" key="1">
    <citation type="submission" date="2020-09" db="EMBL/GenBank/DDBJ databases">
        <title>De no assembly of potato wild relative species, Solanum commersonii.</title>
        <authorList>
            <person name="Cho K."/>
        </authorList>
    </citation>
    <scope>NUCLEOTIDE SEQUENCE</scope>
    <source>
        <strain evidence="2">LZ3.2</strain>
        <tissue evidence="2">Leaf</tissue>
    </source>
</reference>